<dbReference type="Proteomes" id="UP000000238">
    <property type="component" value="Chromosome"/>
</dbReference>
<dbReference type="PANTHER" id="PTHR43677:SF4">
    <property type="entry name" value="QUINONE OXIDOREDUCTASE-LIKE PROTEIN 2"/>
    <property type="match status" value="1"/>
</dbReference>
<dbReference type="InterPro" id="IPR036291">
    <property type="entry name" value="NAD(P)-bd_dom_sf"/>
</dbReference>
<dbReference type="GO" id="GO:0016491">
    <property type="term" value="F:oxidoreductase activity"/>
    <property type="evidence" value="ECO:0007669"/>
    <property type="project" value="InterPro"/>
</dbReference>
<evidence type="ECO:0000259" key="1">
    <source>
        <dbReference type="SMART" id="SM00829"/>
    </source>
</evidence>
<dbReference type="HOGENOM" id="CLU_026673_3_1_6"/>
<dbReference type="SUPFAM" id="SSF51735">
    <property type="entry name" value="NAD(P)-binding Rossmann-fold domains"/>
    <property type="match status" value="1"/>
</dbReference>
<dbReference type="InterPro" id="IPR013154">
    <property type="entry name" value="ADH-like_N"/>
</dbReference>
<dbReference type="SMART" id="SM00829">
    <property type="entry name" value="PKS_ER"/>
    <property type="match status" value="1"/>
</dbReference>
<gene>
    <name evidence="2" type="ordered locus">HCH_04350</name>
</gene>
<dbReference type="STRING" id="349521.HCH_04350"/>
<evidence type="ECO:0000313" key="2">
    <source>
        <dbReference type="EMBL" id="ABC31056.1"/>
    </source>
</evidence>
<feature type="domain" description="Enoyl reductase (ER)" evidence="1">
    <location>
        <begin position="10"/>
        <end position="322"/>
    </location>
</feature>
<dbReference type="InterPro" id="IPR011032">
    <property type="entry name" value="GroES-like_sf"/>
</dbReference>
<organism evidence="2 3">
    <name type="scientific">Hahella chejuensis (strain KCTC 2396)</name>
    <dbReference type="NCBI Taxonomy" id="349521"/>
    <lineage>
        <taxon>Bacteria</taxon>
        <taxon>Pseudomonadati</taxon>
        <taxon>Pseudomonadota</taxon>
        <taxon>Gammaproteobacteria</taxon>
        <taxon>Oceanospirillales</taxon>
        <taxon>Hahellaceae</taxon>
        <taxon>Hahella</taxon>
    </lineage>
</organism>
<dbReference type="Pfam" id="PF00107">
    <property type="entry name" value="ADH_zinc_N"/>
    <property type="match status" value="1"/>
</dbReference>
<dbReference type="eggNOG" id="COG0604">
    <property type="taxonomic scope" value="Bacteria"/>
</dbReference>
<dbReference type="InterPro" id="IPR020843">
    <property type="entry name" value="ER"/>
</dbReference>
<sequence length="326" mass="34329">MRALLCKEHGPADLLVIEDTVEPEVSGANVLVDVKAAGLNFPDTLIIQGKYQFQPPMPFSPGGEVVGVVSAVGDKVKRLKPGDRVMGLTGWGGFAQKVAVPESNLIPVPAGVDDIVAAGFVMTYGTSIHALTQRGRLQAGETLLVLGAGGGVGLAAVEIGKAMGAKVIAAASSAEKLAAAEEAGADETINYAETDLKEAIKAMTEGRGVDVVYDPVGGALTDKALRSMAWGGRHLVVGFASGDIPKLPANLTLLKGCEVVGVFWGAFTQRQPQDNLQNFQRLFQWMQEGRIKPRVSKVYPFEQAAQAIADMAERRLVGKAVVRIAE</sequence>
<dbReference type="KEGG" id="hch:HCH_04350"/>
<dbReference type="AlphaFoldDB" id="Q2SE68"/>
<dbReference type="InterPro" id="IPR051397">
    <property type="entry name" value="Zn-ADH-like_protein"/>
</dbReference>
<evidence type="ECO:0000313" key="3">
    <source>
        <dbReference type="Proteomes" id="UP000000238"/>
    </source>
</evidence>
<dbReference type="CDD" id="cd08241">
    <property type="entry name" value="QOR1"/>
    <property type="match status" value="1"/>
</dbReference>
<keyword evidence="3" id="KW-1185">Reference proteome</keyword>
<dbReference type="Pfam" id="PF08240">
    <property type="entry name" value="ADH_N"/>
    <property type="match status" value="1"/>
</dbReference>
<dbReference type="PANTHER" id="PTHR43677">
    <property type="entry name" value="SHORT-CHAIN DEHYDROGENASE/REDUCTASE"/>
    <property type="match status" value="1"/>
</dbReference>
<name>Q2SE68_HAHCH</name>
<dbReference type="Gene3D" id="3.40.50.720">
    <property type="entry name" value="NAD(P)-binding Rossmann-like Domain"/>
    <property type="match status" value="1"/>
</dbReference>
<reference evidence="2 3" key="1">
    <citation type="journal article" date="2005" name="Nucleic Acids Res.">
        <title>Genomic blueprint of Hahella chejuensis, a marine microbe producing an algicidal agent.</title>
        <authorList>
            <person name="Jeong H."/>
            <person name="Yim J.H."/>
            <person name="Lee C."/>
            <person name="Choi S.-H."/>
            <person name="Park Y.K."/>
            <person name="Yoon S.H."/>
            <person name="Hur C.-G."/>
            <person name="Kang H.-Y."/>
            <person name="Kim D."/>
            <person name="Lee H.H."/>
            <person name="Park K.H."/>
            <person name="Park S.-H."/>
            <person name="Park H.-S."/>
            <person name="Lee H.K."/>
            <person name="Oh T.K."/>
            <person name="Kim J.F."/>
        </authorList>
    </citation>
    <scope>NUCLEOTIDE SEQUENCE [LARGE SCALE GENOMIC DNA]</scope>
    <source>
        <strain evidence="2 3">KCTC 2396</strain>
    </source>
</reference>
<protein>
    <submittedName>
        <fullName evidence="2">NADPH:quinone reductase and related Zn-dependent oxidoreductase</fullName>
    </submittedName>
</protein>
<accession>Q2SE68</accession>
<dbReference type="Gene3D" id="3.90.180.10">
    <property type="entry name" value="Medium-chain alcohol dehydrogenases, catalytic domain"/>
    <property type="match status" value="1"/>
</dbReference>
<dbReference type="RefSeq" id="WP_011398123.1">
    <property type="nucleotide sequence ID" value="NC_007645.1"/>
</dbReference>
<dbReference type="OrthoDB" id="4190732at2"/>
<dbReference type="SUPFAM" id="SSF50129">
    <property type="entry name" value="GroES-like"/>
    <property type="match status" value="1"/>
</dbReference>
<proteinExistence type="predicted"/>
<dbReference type="EMBL" id="CP000155">
    <property type="protein sequence ID" value="ABC31056.1"/>
    <property type="molecule type" value="Genomic_DNA"/>
</dbReference>
<dbReference type="InterPro" id="IPR013149">
    <property type="entry name" value="ADH-like_C"/>
</dbReference>